<feature type="region of interest" description="Disordered" evidence="2">
    <location>
        <begin position="751"/>
        <end position="797"/>
    </location>
</feature>
<dbReference type="InterPro" id="IPR032675">
    <property type="entry name" value="LRR_dom_sf"/>
</dbReference>
<proteinExistence type="predicted"/>
<dbReference type="Proteomes" id="UP001162131">
    <property type="component" value="Unassembled WGS sequence"/>
</dbReference>
<protein>
    <recommendedName>
        <fullName evidence="5">Leucine Rich Repeat family protein</fullName>
    </recommendedName>
</protein>
<feature type="compositionally biased region" description="Polar residues" evidence="2">
    <location>
        <begin position="581"/>
        <end position="596"/>
    </location>
</feature>
<feature type="region of interest" description="Disordered" evidence="2">
    <location>
        <begin position="581"/>
        <end position="600"/>
    </location>
</feature>
<keyword evidence="1" id="KW-0175">Coiled coil</keyword>
<name>A0AAU9IVQ5_9CILI</name>
<accession>A0AAU9IVQ5</accession>
<dbReference type="EMBL" id="CAJZBQ010000015">
    <property type="protein sequence ID" value="CAG9316244.1"/>
    <property type="molecule type" value="Genomic_DNA"/>
</dbReference>
<gene>
    <name evidence="3" type="ORF">BSTOLATCC_MIC15679</name>
</gene>
<evidence type="ECO:0000256" key="2">
    <source>
        <dbReference type="SAM" id="MobiDB-lite"/>
    </source>
</evidence>
<sequence length="899" mass="103506">MEESSYKDICKANNVQEIKEINDALISREKTISITTNRLLKDKDFYCLSETLLQSSDLGFLKSIEIHNQNLSVDACKFLYLGLKENLNIMHLNLNSNFNLNTNSMTYINFLLLENTTIEVLDLSDNNLHDGSIFELSNIAKDIRLKALILDSNEIKDSEIWQGLSINEFIEEFSISYNPLTFDCIACILDMLINNKALKYLGINGVDLSDPAPIKENHHGFLTMHEALIFQLANVLRYSGLSIVGIDIDPMDILALEELECTLVKYNHFLTAIVSESINWLKLPPGSPLIRIFRALKANTRINKDFYLPKYIKNPQHQDLFRFLEVLRLRNGETISYYDSNSSDYVRIEEESAKKMPETPQFSLSQGKINFDIDLSDDESIVNDLCRKKLERVSLLNEVKPINEMIQKTIITEETPQSSIITTPKAENRSYISEKSHIINSQSPYASDGLKGDQIMENFQNIIQAIEKFDGKLEDLSTRVNRIEIAVNSLQNEVVLNKNEKSQEIAEISQKIAEISDKKKEFIKTRTKNDKAINALTERITEIEAEQKKFSATKAEIDKSLNLLSQKITKVTRVQSELISQQKNEEYQQPVSSRTQKSSENKIIKPFKPPTKLRISTKENVKTNSSDESTINEEISKLEAEIKYGAFDYVEQEKFNKDVKRRLLTLENNEKKLSKIKELTQNLQAELKSKLSRLDENLRTAEEYNHANKSILYSINELEKSMHILNHKVFKEISNIKDSFMIEYKDPASTNEKFDTSKQRNTFDPKSFYKTNQSTFQGKSRDSSMIKNNPIKIPKKPEEFGSIKQNQYERYKGEVLKNDEIDDSFDERLMRLDKSIQKTPTSDKSIQSPEKSFITDLSDVFPSEAESIMLNVMLDKIDKNRKVASNYSSFYKNNVSNYD</sequence>
<dbReference type="AlphaFoldDB" id="A0AAU9IVQ5"/>
<organism evidence="3 4">
    <name type="scientific">Blepharisma stoltei</name>
    <dbReference type="NCBI Taxonomy" id="1481888"/>
    <lineage>
        <taxon>Eukaryota</taxon>
        <taxon>Sar</taxon>
        <taxon>Alveolata</taxon>
        <taxon>Ciliophora</taxon>
        <taxon>Postciliodesmatophora</taxon>
        <taxon>Heterotrichea</taxon>
        <taxon>Heterotrichida</taxon>
        <taxon>Blepharismidae</taxon>
        <taxon>Blepharisma</taxon>
    </lineage>
</organism>
<dbReference type="SUPFAM" id="SSF52047">
    <property type="entry name" value="RNI-like"/>
    <property type="match status" value="1"/>
</dbReference>
<reference evidence="3" key="1">
    <citation type="submission" date="2021-09" db="EMBL/GenBank/DDBJ databases">
        <authorList>
            <consortium name="AG Swart"/>
            <person name="Singh M."/>
            <person name="Singh A."/>
            <person name="Seah K."/>
            <person name="Emmerich C."/>
        </authorList>
    </citation>
    <scope>NUCLEOTIDE SEQUENCE</scope>
    <source>
        <strain evidence="3">ATCC30299</strain>
    </source>
</reference>
<evidence type="ECO:0000313" key="3">
    <source>
        <dbReference type="EMBL" id="CAG9316244.1"/>
    </source>
</evidence>
<dbReference type="Gene3D" id="3.80.10.10">
    <property type="entry name" value="Ribonuclease Inhibitor"/>
    <property type="match status" value="1"/>
</dbReference>
<evidence type="ECO:0000256" key="1">
    <source>
        <dbReference type="SAM" id="Coils"/>
    </source>
</evidence>
<feature type="coiled-coil region" evidence="1">
    <location>
        <begin position="473"/>
        <end position="553"/>
    </location>
</feature>
<comment type="caution">
    <text evidence="3">The sequence shown here is derived from an EMBL/GenBank/DDBJ whole genome shotgun (WGS) entry which is preliminary data.</text>
</comment>
<feature type="coiled-coil region" evidence="1">
    <location>
        <begin position="666"/>
        <end position="704"/>
    </location>
</feature>
<evidence type="ECO:0000313" key="4">
    <source>
        <dbReference type="Proteomes" id="UP001162131"/>
    </source>
</evidence>
<evidence type="ECO:0008006" key="5">
    <source>
        <dbReference type="Google" id="ProtNLM"/>
    </source>
</evidence>
<keyword evidence="4" id="KW-1185">Reference proteome</keyword>
<feature type="compositionally biased region" description="Polar residues" evidence="2">
    <location>
        <begin position="764"/>
        <end position="778"/>
    </location>
</feature>
<feature type="compositionally biased region" description="Basic and acidic residues" evidence="2">
    <location>
        <begin position="752"/>
        <end position="763"/>
    </location>
</feature>